<gene>
    <name evidence="1" type="ORF">ACFO6V_07495</name>
</gene>
<dbReference type="Proteomes" id="UP001596011">
    <property type="component" value="Unassembled WGS sequence"/>
</dbReference>
<reference evidence="2" key="1">
    <citation type="journal article" date="2019" name="Int. J. Syst. Evol. Microbiol.">
        <title>The Global Catalogue of Microorganisms (GCM) 10K type strain sequencing project: providing services to taxonomists for standard genome sequencing and annotation.</title>
        <authorList>
            <consortium name="The Broad Institute Genomics Platform"/>
            <consortium name="The Broad Institute Genome Sequencing Center for Infectious Disease"/>
            <person name="Wu L."/>
            <person name="Ma J."/>
        </authorList>
    </citation>
    <scope>NUCLEOTIDE SEQUENCE [LARGE SCALE GENOMIC DNA]</scope>
    <source>
        <strain evidence="2">CCUG 42722</strain>
    </source>
</reference>
<proteinExistence type="predicted"/>
<dbReference type="EMBL" id="JBHSFI010000003">
    <property type="protein sequence ID" value="MFC4628071.1"/>
    <property type="molecule type" value="Genomic_DNA"/>
</dbReference>
<dbReference type="RefSeq" id="WP_377133803.1">
    <property type="nucleotide sequence ID" value="NZ_JBHSFI010000003.1"/>
</dbReference>
<name>A0ABV9HEN6_9MICO</name>
<dbReference type="SUPFAM" id="SSF56784">
    <property type="entry name" value="HAD-like"/>
    <property type="match status" value="1"/>
</dbReference>
<dbReference type="Gene3D" id="3.40.50.1000">
    <property type="entry name" value="HAD superfamily/HAD-like"/>
    <property type="match status" value="2"/>
</dbReference>
<protein>
    <submittedName>
        <fullName evidence="1">HAD family hydrolase</fullName>
        <ecNumber evidence="1">3.1.3.-</ecNumber>
    </submittedName>
</protein>
<dbReference type="PANTHER" id="PTHR10000">
    <property type="entry name" value="PHOSPHOSERINE PHOSPHATASE"/>
    <property type="match status" value="1"/>
</dbReference>
<organism evidence="1 2">
    <name type="scientific">Promicromonospora alba</name>
    <dbReference type="NCBI Taxonomy" id="1616110"/>
    <lineage>
        <taxon>Bacteria</taxon>
        <taxon>Bacillati</taxon>
        <taxon>Actinomycetota</taxon>
        <taxon>Actinomycetes</taxon>
        <taxon>Micrococcales</taxon>
        <taxon>Promicromonosporaceae</taxon>
        <taxon>Promicromonospora</taxon>
    </lineage>
</organism>
<dbReference type="PROSITE" id="PS01229">
    <property type="entry name" value="COF_2"/>
    <property type="match status" value="1"/>
</dbReference>
<dbReference type="GO" id="GO:0016787">
    <property type="term" value="F:hydrolase activity"/>
    <property type="evidence" value="ECO:0007669"/>
    <property type="project" value="UniProtKB-KW"/>
</dbReference>
<dbReference type="InterPro" id="IPR023214">
    <property type="entry name" value="HAD_sf"/>
</dbReference>
<sequence>MNHQDTLQNRTMLAALDIDGTLAQPGTTQIAPTVKVAVARFRADGHRVVLATGRSLVGVLPIAVELGLTDEWVISSNGAITARLDSRVPRGYELEEVRNFDPGPVVRLARAMLPGVRVGAERVGWGYDVTHLFPAGQLNGAQQIVPADSLGERSTTRLVLRGPGVSGLVDPVRAAGLTALLPEPDWVDVTAPGLSKATALEKVRANLGVDPLRTLAIGDGENDLEMLRWAARGVAMGHASAVVRAAADEVTGTLDEHGAASALNAIPAALMP</sequence>
<evidence type="ECO:0000313" key="1">
    <source>
        <dbReference type="EMBL" id="MFC4628071.1"/>
    </source>
</evidence>
<dbReference type="EC" id="3.1.3.-" evidence="1"/>
<comment type="caution">
    <text evidence="1">The sequence shown here is derived from an EMBL/GenBank/DDBJ whole genome shotgun (WGS) entry which is preliminary data.</text>
</comment>
<dbReference type="PANTHER" id="PTHR10000:SF8">
    <property type="entry name" value="HAD SUPERFAMILY HYDROLASE-LIKE, TYPE 3"/>
    <property type="match status" value="1"/>
</dbReference>
<evidence type="ECO:0000313" key="2">
    <source>
        <dbReference type="Proteomes" id="UP001596011"/>
    </source>
</evidence>
<keyword evidence="2" id="KW-1185">Reference proteome</keyword>
<accession>A0ABV9HEN6</accession>
<keyword evidence="1" id="KW-0378">Hydrolase</keyword>
<dbReference type="Pfam" id="PF08282">
    <property type="entry name" value="Hydrolase_3"/>
    <property type="match status" value="2"/>
</dbReference>
<dbReference type="Gene3D" id="3.30.1240.10">
    <property type="match status" value="1"/>
</dbReference>
<dbReference type="InterPro" id="IPR036412">
    <property type="entry name" value="HAD-like_sf"/>
</dbReference>